<comment type="caution">
    <text evidence="1">The sequence shown here is derived from an EMBL/GenBank/DDBJ whole genome shotgun (WGS) entry which is preliminary data.</text>
</comment>
<dbReference type="OrthoDB" id="7950106at2"/>
<name>A0A6H9WMJ5_9MICO</name>
<dbReference type="AlphaFoldDB" id="A0A6H9WMJ5"/>
<protein>
    <submittedName>
        <fullName evidence="1">Uncharacterized protein</fullName>
    </submittedName>
</protein>
<organism evidence="1 2">
    <name type="scientific">Pseudoclavibacter endophyticus</name>
    <dbReference type="NCBI Taxonomy" id="1778590"/>
    <lineage>
        <taxon>Bacteria</taxon>
        <taxon>Bacillati</taxon>
        <taxon>Actinomycetota</taxon>
        <taxon>Actinomycetes</taxon>
        <taxon>Micrococcales</taxon>
        <taxon>Microbacteriaceae</taxon>
        <taxon>Pseudoclavibacter</taxon>
    </lineage>
</organism>
<accession>A0A6H9WMJ5</accession>
<keyword evidence="2" id="KW-1185">Reference proteome</keyword>
<gene>
    <name evidence="1" type="ORF">F8O04_02940</name>
</gene>
<evidence type="ECO:0000313" key="2">
    <source>
        <dbReference type="Proteomes" id="UP000431744"/>
    </source>
</evidence>
<dbReference type="Proteomes" id="UP000431744">
    <property type="component" value="Unassembled WGS sequence"/>
</dbReference>
<reference evidence="1 2" key="1">
    <citation type="submission" date="2019-09" db="EMBL/GenBank/DDBJ databases">
        <title>Phylogeny of genus Pseudoclavibacter and closely related genus.</title>
        <authorList>
            <person name="Li Y."/>
        </authorList>
    </citation>
    <scope>NUCLEOTIDE SEQUENCE [LARGE SCALE GENOMIC DNA]</scope>
    <source>
        <strain evidence="1 2">EGI 60007</strain>
    </source>
</reference>
<dbReference type="RefSeq" id="WP_158027840.1">
    <property type="nucleotide sequence ID" value="NZ_BMHG01000001.1"/>
</dbReference>
<proteinExistence type="predicted"/>
<dbReference type="EMBL" id="WBJY01000001">
    <property type="protein sequence ID" value="KAB1649248.1"/>
    <property type="molecule type" value="Genomic_DNA"/>
</dbReference>
<sequence>MSASAAVTEGAGSATAVTSLGAAAAPGGRDGVRVALAGLDAAPLSRKRAMLLAMLVDAEVDRRATGDLLAHRRVVAAKEPALATAMEVAAMREHGPRLATETVPADGADPQALSEADYMVSLYNAGTVQRMRIVWPDGARADAVETLRHAVAALERHAPAAPPGPAA</sequence>
<evidence type="ECO:0000313" key="1">
    <source>
        <dbReference type="EMBL" id="KAB1649248.1"/>
    </source>
</evidence>